<name>A0A1G2MQS2_9BACT</name>
<evidence type="ECO:0000256" key="1">
    <source>
        <dbReference type="ARBA" id="ARBA00006227"/>
    </source>
</evidence>
<dbReference type="AlphaFoldDB" id="A0A1G2MQS2"/>
<keyword evidence="3" id="KW-0687">Ribonucleoprotein</keyword>
<accession>A0A1G2MQS2</accession>
<dbReference type="GO" id="GO:0003729">
    <property type="term" value="F:mRNA binding"/>
    <property type="evidence" value="ECO:0007669"/>
    <property type="project" value="TreeGrafter"/>
</dbReference>
<dbReference type="Pfam" id="PF00572">
    <property type="entry name" value="Ribosomal_L13"/>
    <property type="match status" value="1"/>
</dbReference>
<protein>
    <recommendedName>
        <fullName evidence="4">50S ribosomal protein L13</fullName>
    </recommendedName>
</protein>
<comment type="caution">
    <text evidence="5">The sequence shown here is derived from an EMBL/GenBank/DDBJ whole genome shotgun (WGS) entry which is preliminary data.</text>
</comment>
<evidence type="ECO:0000256" key="2">
    <source>
        <dbReference type="ARBA" id="ARBA00022980"/>
    </source>
</evidence>
<comment type="similarity">
    <text evidence="1">Belongs to the universal ribosomal protein uL13 family.</text>
</comment>
<dbReference type="PANTHER" id="PTHR11545:SF2">
    <property type="entry name" value="LARGE RIBOSOMAL SUBUNIT PROTEIN UL13M"/>
    <property type="match status" value="1"/>
</dbReference>
<keyword evidence="2" id="KW-0689">Ribosomal protein</keyword>
<dbReference type="InterPro" id="IPR005822">
    <property type="entry name" value="Ribosomal_uL13"/>
</dbReference>
<dbReference type="Proteomes" id="UP000177943">
    <property type="component" value="Unassembled WGS sequence"/>
</dbReference>
<dbReference type="PIRSF" id="PIRSF002181">
    <property type="entry name" value="Ribosomal_L13"/>
    <property type="match status" value="1"/>
</dbReference>
<dbReference type="GO" id="GO:0017148">
    <property type="term" value="P:negative regulation of translation"/>
    <property type="evidence" value="ECO:0007669"/>
    <property type="project" value="TreeGrafter"/>
</dbReference>
<dbReference type="SUPFAM" id="SSF52161">
    <property type="entry name" value="Ribosomal protein L13"/>
    <property type="match status" value="1"/>
</dbReference>
<dbReference type="InterPro" id="IPR036899">
    <property type="entry name" value="Ribosomal_uL13_sf"/>
</dbReference>
<dbReference type="CDD" id="cd00392">
    <property type="entry name" value="Ribosomal_L13"/>
    <property type="match status" value="1"/>
</dbReference>
<organism evidence="5 6">
    <name type="scientific">Candidatus Taylorbacteria bacterium RIFCSPHIGHO2_02_FULL_45_35</name>
    <dbReference type="NCBI Taxonomy" id="1802311"/>
    <lineage>
        <taxon>Bacteria</taxon>
        <taxon>Candidatus Tayloriibacteriota</taxon>
    </lineage>
</organism>
<dbReference type="GO" id="GO:0005840">
    <property type="term" value="C:ribosome"/>
    <property type="evidence" value="ECO:0007669"/>
    <property type="project" value="UniProtKB-KW"/>
</dbReference>
<reference evidence="5 6" key="1">
    <citation type="journal article" date="2016" name="Nat. Commun.">
        <title>Thousands of microbial genomes shed light on interconnected biogeochemical processes in an aquifer system.</title>
        <authorList>
            <person name="Anantharaman K."/>
            <person name="Brown C.T."/>
            <person name="Hug L.A."/>
            <person name="Sharon I."/>
            <person name="Castelle C.J."/>
            <person name="Probst A.J."/>
            <person name="Thomas B.C."/>
            <person name="Singh A."/>
            <person name="Wilkins M.J."/>
            <person name="Karaoz U."/>
            <person name="Brodie E.L."/>
            <person name="Williams K.H."/>
            <person name="Hubbard S.S."/>
            <person name="Banfield J.F."/>
        </authorList>
    </citation>
    <scope>NUCLEOTIDE SEQUENCE [LARGE SCALE GENOMIC DNA]</scope>
</reference>
<evidence type="ECO:0000313" key="6">
    <source>
        <dbReference type="Proteomes" id="UP000177943"/>
    </source>
</evidence>
<evidence type="ECO:0000256" key="4">
    <source>
        <dbReference type="ARBA" id="ARBA00035499"/>
    </source>
</evidence>
<dbReference type="Gene3D" id="3.90.1180.10">
    <property type="entry name" value="Ribosomal protein L13"/>
    <property type="match status" value="1"/>
</dbReference>
<dbReference type="PANTHER" id="PTHR11545">
    <property type="entry name" value="RIBOSOMAL PROTEIN L13"/>
    <property type="match status" value="1"/>
</dbReference>
<dbReference type="EMBL" id="MHRP01000035">
    <property type="protein sequence ID" value="OHA26216.1"/>
    <property type="molecule type" value="Genomic_DNA"/>
</dbReference>
<evidence type="ECO:0000256" key="3">
    <source>
        <dbReference type="ARBA" id="ARBA00023274"/>
    </source>
</evidence>
<dbReference type="InterPro" id="IPR005823">
    <property type="entry name" value="Ribosomal_uL13_bac-type"/>
</dbReference>
<evidence type="ECO:0000313" key="5">
    <source>
        <dbReference type="EMBL" id="OHA26216.1"/>
    </source>
</evidence>
<dbReference type="GO" id="GO:1990904">
    <property type="term" value="C:ribonucleoprotein complex"/>
    <property type="evidence" value="ECO:0007669"/>
    <property type="project" value="UniProtKB-KW"/>
</dbReference>
<sequence>MTTHTVDAKGLRLGRVASRAATFLMGKDTPHFARNKVTSVKVSIINVSKLVMPEKKRRDEVRVSYSGYPGGLKTLSLNQVIAKKGYAELVRHAIRGMLPPNKLRAEILKNITITE</sequence>
<gene>
    <name evidence="5" type="ORF">A3D56_03550</name>
</gene>
<dbReference type="GO" id="GO:0006412">
    <property type="term" value="P:translation"/>
    <property type="evidence" value="ECO:0007669"/>
    <property type="project" value="InterPro"/>
</dbReference>
<proteinExistence type="inferred from homology"/>
<dbReference type="GO" id="GO:0003735">
    <property type="term" value="F:structural constituent of ribosome"/>
    <property type="evidence" value="ECO:0007669"/>
    <property type="project" value="InterPro"/>
</dbReference>